<evidence type="ECO:0000313" key="2">
    <source>
        <dbReference type="Proteomes" id="UP001140453"/>
    </source>
</evidence>
<protein>
    <recommendedName>
        <fullName evidence="3">F-box domain-containing protein</fullName>
    </recommendedName>
</protein>
<name>A0A9W8YY96_9PEZI</name>
<reference evidence="1" key="1">
    <citation type="submission" date="2022-10" db="EMBL/GenBank/DDBJ databases">
        <title>Tapping the CABI collections for fungal endophytes: first genome assemblies for Collariella, Neodidymelliopsis, Ascochyta clinopodiicola, Didymella pomorum, Didymosphaeria variabile, Neocosmospora piperis and Neocucurbitaria cava.</title>
        <authorList>
            <person name="Hill R."/>
        </authorList>
    </citation>
    <scope>NUCLEOTIDE SEQUENCE</scope>
    <source>
        <strain evidence="1">IMI 355082</strain>
    </source>
</reference>
<gene>
    <name evidence="1" type="ORF">N0V93_004052</name>
</gene>
<dbReference type="SUPFAM" id="SSF52047">
    <property type="entry name" value="RNI-like"/>
    <property type="match status" value="1"/>
</dbReference>
<proteinExistence type="predicted"/>
<organism evidence="1 2">
    <name type="scientific">Gnomoniopsis smithogilvyi</name>
    <dbReference type="NCBI Taxonomy" id="1191159"/>
    <lineage>
        <taxon>Eukaryota</taxon>
        <taxon>Fungi</taxon>
        <taxon>Dikarya</taxon>
        <taxon>Ascomycota</taxon>
        <taxon>Pezizomycotina</taxon>
        <taxon>Sordariomycetes</taxon>
        <taxon>Sordariomycetidae</taxon>
        <taxon>Diaporthales</taxon>
        <taxon>Gnomoniaceae</taxon>
        <taxon>Gnomoniopsis</taxon>
    </lineage>
</organism>
<accession>A0A9W8YY96</accession>
<evidence type="ECO:0008006" key="3">
    <source>
        <dbReference type="Google" id="ProtNLM"/>
    </source>
</evidence>
<sequence length="700" mass="79582">MNPLMQDTSTEPDSQDRLLGLPTEVIRLICTVGILSRIDLKALRKTHARFEAITASFLFEDLSMSTFVAFHHSFFNICATPRLAKHVKRLVWYELSSDFLGKPPSGRAPRTAHLSFAQAVDQGFKQSLVLRRMYPGTRILFGLAGITSAPFLTPLHSRVTAAMRQLPNIHTFASTPLPSDTVLARTWLPPDSSNIAFPLTAYHARIHSLARIRRPANDGAFEFLLPALFDYDFSRRIRTLEVVEEPLSRRGKFAEFLGYPPSEGYLAQQHGTLYSFPLKIFQYRPRMGRSAFSHLTTIRISLHHHGICAGRSKEWVMEEGLYLGLAHCLERAESLEHLNLMCPDSEFWHFFLLAPGTNNTRKWEHLRSLELEGVHTSSEQLLRFVNIHASTLRHITLRDCLIKARVVRYLASIRNLNLYSFHVGGSSDALRDTDPAVMVVDGEDLLSYINRKTLHNPVEGIETQTSGTGDLLFITSERKWQTARDLVIFTGMDHDVNQQAPRGHTTWDLSYASYCHEDSPADSASDSSDTSEAWVWQNPPTWSWGRFYHEDPAGRVYYWETGPQDPQPRGYPTLIWQLKRADGTVIFTDWGGSVPAQPGEELFEDWDPQSGDRMEATPWRDLFAQSHPGHIYGDDLYAVRNRFETPPDRASVYKAVDDPAWLLQMKLAEVSDSSIWIEVRMGDLEAAKALLKKAEEKFQI</sequence>
<dbReference type="EMBL" id="JAPEVB010000002">
    <property type="protein sequence ID" value="KAJ4394832.1"/>
    <property type="molecule type" value="Genomic_DNA"/>
</dbReference>
<evidence type="ECO:0000313" key="1">
    <source>
        <dbReference type="EMBL" id="KAJ4394832.1"/>
    </source>
</evidence>
<keyword evidence="2" id="KW-1185">Reference proteome</keyword>
<dbReference type="AlphaFoldDB" id="A0A9W8YY96"/>
<dbReference type="OrthoDB" id="5427399at2759"/>
<comment type="caution">
    <text evidence="1">The sequence shown here is derived from an EMBL/GenBank/DDBJ whole genome shotgun (WGS) entry which is preliminary data.</text>
</comment>
<dbReference type="Proteomes" id="UP001140453">
    <property type="component" value="Unassembled WGS sequence"/>
</dbReference>
<dbReference type="Gene3D" id="3.80.10.10">
    <property type="entry name" value="Ribonuclease Inhibitor"/>
    <property type="match status" value="1"/>
</dbReference>
<dbReference type="InterPro" id="IPR032675">
    <property type="entry name" value="LRR_dom_sf"/>
</dbReference>